<dbReference type="EMBL" id="MLYV02001122">
    <property type="protein sequence ID" value="PSR72977.1"/>
    <property type="molecule type" value="Genomic_DNA"/>
</dbReference>
<comment type="caution">
    <text evidence="1">The sequence shown here is derived from an EMBL/GenBank/DDBJ whole genome shotgun (WGS) entry which is preliminary data.</text>
</comment>
<gene>
    <name evidence="1" type="ORF">PHLCEN_2v11162</name>
</gene>
<organism evidence="1 2">
    <name type="scientific">Hermanssonia centrifuga</name>
    <dbReference type="NCBI Taxonomy" id="98765"/>
    <lineage>
        <taxon>Eukaryota</taxon>
        <taxon>Fungi</taxon>
        <taxon>Dikarya</taxon>
        <taxon>Basidiomycota</taxon>
        <taxon>Agaricomycotina</taxon>
        <taxon>Agaricomycetes</taxon>
        <taxon>Polyporales</taxon>
        <taxon>Meruliaceae</taxon>
        <taxon>Hermanssonia</taxon>
    </lineage>
</organism>
<sequence>MSGPEAIDYLSLTSALDEWCSFEEWWGNVPTLGKPAMVGNALREQAKGVRCQDADISSRSAVTRCLKVM</sequence>
<protein>
    <submittedName>
        <fullName evidence="1">Uncharacterized protein</fullName>
    </submittedName>
</protein>
<keyword evidence="2" id="KW-1185">Reference proteome</keyword>
<proteinExistence type="predicted"/>
<evidence type="ECO:0000313" key="1">
    <source>
        <dbReference type="EMBL" id="PSR72977.1"/>
    </source>
</evidence>
<dbReference type="AlphaFoldDB" id="A0A2R6NKT2"/>
<name>A0A2R6NKT2_9APHY</name>
<dbReference type="Proteomes" id="UP000186601">
    <property type="component" value="Unassembled WGS sequence"/>
</dbReference>
<evidence type="ECO:0000313" key="2">
    <source>
        <dbReference type="Proteomes" id="UP000186601"/>
    </source>
</evidence>
<accession>A0A2R6NKT2</accession>
<reference evidence="1 2" key="1">
    <citation type="submission" date="2018-02" db="EMBL/GenBank/DDBJ databases">
        <title>Genome sequence of the basidiomycete white-rot fungus Phlebia centrifuga.</title>
        <authorList>
            <person name="Granchi Z."/>
            <person name="Peng M."/>
            <person name="de Vries R.P."/>
            <person name="Hilden K."/>
            <person name="Makela M.R."/>
            <person name="Grigoriev I."/>
            <person name="Riley R."/>
        </authorList>
    </citation>
    <scope>NUCLEOTIDE SEQUENCE [LARGE SCALE GENOMIC DNA]</scope>
    <source>
        <strain evidence="1 2">FBCC195</strain>
    </source>
</reference>